<dbReference type="Pfam" id="PF00561">
    <property type="entry name" value="Abhydrolase_1"/>
    <property type="match status" value="1"/>
</dbReference>
<dbReference type="PRINTS" id="PR00412">
    <property type="entry name" value="EPOXHYDRLASE"/>
</dbReference>
<dbReference type="SUPFAM" id="SSF53474">
    <property type="entry name" value="alpha/beta-Hydrolases"/>
    <property type="match status" value="1"/>
</dbReference>
<organism evidence="1 2">
    <name type="scientific">Piscirickettsia salmonis</name>
    <dbReference type="NCBI Taxonomy" id="1238"/>
    <lineage>
        <taxon>Bacteria</taxon>
        <taxon>Pseudomonadati</taxon>
        <taxon>Pseudomonadota</taxon>
        <taxon>Gammaproteobacteria</taxon>
        <taxon>Thiotrichales</taxon>
        <taxon>Piscirickettsiaceae</taxon>
        <taxon>Piscirickettsia</taxon>
    </lineage>
</organism>
<dbReference type="PANTHER" id="PTHR43798">
    <property type="entry name" value="MONOACYLGLYCEROL LIPASE"/>
    <property type="match status" value="1"/>
</dbReference>
<evidence type="ECO:0000313" key="2">
    <source>
        <dbReference type="Proteomes" id="UP000029558"/>
    </source>
</evidence>
<dbReference type="EC" id="3.1.1.24" evidence="1"/>
<dbReference type="RefSeq" id="WP_017376104.1">
    <property type="nucleotide sequence ID" value="NZ_CP012508.1"/>
</dbReference>
<dbReference type="PRINTS" id="PR00111">
    <property type="entry name" value="ABHYDROLASE"/>
</dbReference>
<keyword evidence="1" id="KW-0378">Hydrolase</keyword>
<dbReference type="InterPro" id="IPR000639">
    <property type="entry name" value="Epox_hydrolase-like"/>
</dbReference>
<gene>
    <name evidence="1" type="ORF">KU39_1732</name>
</gene>
<dbReference type="InterPro" id="IPR029058">
    <property type="entry name" value="AB_hydrolase_fold"/>
</dbReference>
<evidence type="ECO:0000313" key="1">
    <source>
        <dbReference type="EMBL" id="ALB22912.1"/>
    </source>
</evidence>
<dbReference type="EMBL" id="CP012508">
    <property type="protein sequence ID" value="ALB22912.1"/>
    <property type="molecule type" value="Genomic_DNA"/>
</dbReference>
<protein>
    <submittedName>
        <fullName evidence="1">Alpha/beta hydrolase fold family protein</fullName>
        <ecNumber evidence="1">3.1.1.24</ecNumber>
    </submittedName>
</protein>
<dbReference type="InterPro" id="IPR000073">
    <property type="entry name" value="AB_hydrolase_1"/>
</dbReference>
<sequence length="273" mass="30507">MATITINNKALYYQDQGQGFPLLFGHSYLWDHTMWSPQIKALSQNFRCITPDLWGHGQSGSLPKNTKTLTDLAGEMLALMDALHIDQFAVIGLSVGGMWATELALQAPERILALTLMDTFVGKEPELSYKQYFTMLAAIEQAQAIPTPLLDKIVPLFFSPKTFKTQPDLIENFQAHLQKLSPEKLQSIIPLGRMIFGREDRLNKLTNIQTPTLIITGEDDIPRPVSEGKLMAEKLANASFATIENAGHISTLEQPQHVNDTLFQFLQSLITIN</sequence>
<dbReference type="OrthoDB" id="9780744at2"/>
<proteinExistence type="predicted"/>
<accession>A0A1L6TC35</accession>
<dbReference type="GO" id="GO:0047570">
    <property type="term" value="F:3-oxoadipate enol-lactonase activity"/>
    <property type="evidence" value="ECO:0007669"/>
    <property type="project" value="UniProtKB-EC"/>
</dbReference>
<dbReference type="Gene3D" id="3.40.50.1820">
    <property type="entry name" value="alpha/beta hydrolase"/>
    <property type="match status" value="1"/>
</dbReference>
<reference evidence="1 2" key="1">
    <citation type="journal article" date="2014" name="Genome Announc.">
        <title>Comparative Genome Analysis of Two Isolates of the Fish Pathogen Piscirickettsia salmonis from Different Hosts Reveals Major Differences in Virulence-Associated Secretion Systems.</title>
        <authorList>
            <person name="Bohle H."/>
            <person name="Henriquez P."/>
            <person name="Grothusen H."/>
            <person name="Navas E."/>
            <person name="Sandoval A."/>
            <person name="Bustamante F."/>
            <person name="Bustos P."/>
            <person name="Mancilla M."/>
        </authorList>
    </citation>
    <scope>NUCLEOTIDE SEQUENCE [LARGE SCALE GENOMIC DNA]</scope>
    <source>
        <strain evidence="2">B1-32597</strain>
    </source>
</reference>
<name>A0A1L6TC35_PISSA</name>
<dbReference type="Proteomes" id="UP000029558">
    <property type="component" value="Chromosome"/>
</dbReference>
<dbReference type="AlphaFoldDB" id="A0A1L6TC35"/>
<dbReference type="PANTHER" id="PTHR43798:SF29">
    <property type="entry name" value="AB HYDROLASE-1 DOMAIN-CONTAINING PROTEIN"/>
    <property type="match status" value="1"/>
</dbReference>
<dbReference type="InterPro" id="IPR050266">
    <property type="entry name" value="AB_hydrolase_sf"/>
</dbReference>